<evidence type="ECO:0000256" key="1">
    <source>
        <dbReference type="ARBA" id="ARBA00001936"/>
    </source>
</evidence>
<comment type="caution">
    <text evidence="8">The sequence shown here is derived from an EMBL/GenBank/DDBJ whole genome shotgun (WGS) entry which is preliminary data.</text>
</comment>
<dbReference type="EMBL" id="BSPB01000017">
    <property type="protein sequence ID" value="GLS14884.1"/>
    <property type="molecule type" value="Genomic_DNA"/>
</dbReference>
<keyword evidence="5" id="KW-0460">Magnesium</keyword>
<dbReference type="Gene3D" id="3.90.79.10">
    <property type="entry name" value="Nucleoside Triphosphate Pyrophosphohydrolase"/>
    <property type="match status" value="1"/>
</dbReference>
<dbReference type="PANTHER" id="PTHR12992:SF11">
    <property type="entry name" value="MITOCHONDRIAL COENZYME A DIPHOSPHATASE NUDT8"/>
    <property type="match status" value="1"/>
</dbReference>
<comment type="cofactor">
    <cofactor evidence="2">
        <name>Mg(2+)</name>
        <dbReference type="ChEBI" id="CHEBI:18420"/>
    </cofactor>
</comment>
<evidence type="ECO:0000256" key="2">
    <source>
        <dbReference type="ARBA" id="ARBA00001946"/>
    </source>
</evidence>
<dbReference type="InterPro" id="IPR015797">
    <property type="entry name" value="NUDIX_hydrolase-like_dom_sf"/>
</dbReference>
<evidence type="ECO:0000259" key="7">
    <source>
        <dbReference type="PROSITE" id="PS51462"/>
    </source>
</evidence>
<dbReference type="PANTHER" id="PTHR12992">
    <property type="entry name" value="NUDIX HYDROLASE"/>
    <property type="match status" value="1"/>
</dbReference>
<reference evidence="9" key="1">
    <citation type="journal article" date="2019" name="Int. J. Syst. Evol. Microbiol.">
        <title>The Global Catalogue of Microorganisms (GCM) 10K type strain sequencing project: providing services to taxonomists for standard genome sequencing and annotation.</title>
        <authorList>
            <consortium name="The Broad Institute Genomics Platform"/>
            <consortium name="The Broad Institute Genome Sequencing Center for Infectious Disease"/>
            <person name="Wu L."/>
            <person name="Ma J."/>
        </authorList>
    </citation>
    <scope>NUCLEOTIDE SEQUENCE [LARGE SCALE GENOMIC DNA]</scope>
    <source>
        <strain evidence="9">NBRC 109341</strain>
    </source>
</reference>
<dbReference type="CDD" id="cd03426">
    <property type="entry name" value="NUDIX_CoAse_Nudt7"/>
    <property type="match status" value="1"/>
</dbReference>
<evidence type="ECO:0000256" key="5">
    <source>
        <dbReference type="ARBA" id="ARBA00022842"/>
    </source>
</evidence>
<dbReference type="NCBIfam" id="NF007980">
    <property type="entry name" value="PRK10707.1"/>
    <property type="match status" value="1"/>
</dbReference>
<evidence type="ECO:0000256" key="6">
    <source>
        <dbReference type="ARBA" id="ARBA00023211"/>
    </source>
</evidence>
<keyword evidence="6" id="KW-0464">Manganese</keyword>
<organism evidence="8 9">
    <name type="scientific">Hydrogenophaga electricum</name>
    <dbReference type="NCBI Taxonomy" id="1230953"/>
    <lineage>
        <taxon>Bacteria</taxon>
        <taxon>Pseudomonadati</taxon>
        <taxon>Pseudomonadota</taxon>
        <taxon>Betaproteobacteria</taxon>
        <taxon>Burkholderiales</taxon>
        <taxon>Comamonadaceae</taxon>
        <taxon>Hydrogenophaga</taxon>
    </lineage>
</organism>
<dbReference type="PROSITE" id="PS51462">
    <property type="entry name" value="NUDIX"/>
    <property type="match status" value="1"/>
</dbReference>
<feature type="domain" description="Nudix hydrolase" evidence="7">
    <location>
        <begin position="62"/>
        <end position="193"/>
    </location>
</feature>
<evidence type="ECO:0000313" key="9">
    <source>
        <dbReference type="Proteomes" id="UP001156903"/>
    </source>
</evidence>
<evidence type="ECO:0000313" key="8">
    <source>
        <dbReference type="EMBL" id="GLS14884.1"/>
    </source>
</evidence>
<gene>
    <name evidence="8" type="ORF">GCM10007935_23170</name>
</gene>
<dbReference type="Pfam" id="PF00293">
    <property type="entry name" value="NUDIX"/>
    <property type="match status" value="1"/>
</dbReference>
<keyword evidence="4" id="KW-0378">Hydrolase</keyword>
<accession>A0ABQ6C548</accession>
<protein>
    <submittedName>
        <fullName evidence="8">Coenzyme A pyrophosphatase</fullName>
    </submittedName>
</protein>
<dbReference type="SUPFAM" id="SSF55811">
    <property type="entry name" value="Nudix"/>
    <property type="match status" value="1"/>
</dbReference>
<proteinExistence type="predicted"/>
<keyword evidence="9" id="KW-1185">Reference proteome</keyword>
<dbReference type="Proteomes" id="UP001156903">
    <property type="component" value="Unassembled WGS sequence"/>
</dbReference>
<keyword evidence="3" id="KW-0479">Metal-binding</keyword>
<name>A0ABQ6C548_9BURK</name>
<dbReference type="RefSeq" id="WP_234262692.1">
    <property type="nucleotide sequence ID" value="NZ_BSPB01000017.1"/>
</dbReference>
<comment type="cofactor">
    <cofactor evidence="1">
        <name>Mn(2+)</name>
        <dbReference type="ChEBI" id="CHEBI:29035"/>
    </cofactor>
</comment>
<dbReference type="InterPro" id="IPR045121">
    <property type="entry name" value="CoAse"/>
</dbReference>
<evidence type="ECO:0000256" key="3">
    <source>
        <dbReference type="ARBA" id="ARBA00022723"/>
    </source>
</evidence>
<sequence length="231" mass="25631">MSRLLPAFDPRQVPVLPGVASTGLMPARADRLTADGLRQVFAHPPVWTPEVLREQRFMDRSPAEAAVLVPLVQRDRLHLLLTLRTQHLSTHSGQIAFPGGKVDAEDADATAAALREAREEIGLPADHVEVLGTLPLYVTGSAFHITPVVALVRPGFALQPNPAEVDDVFEVPLDFLMDPVNHHRHAFDWEGGRREWYSMPYQEPSVGGERERFIWGATAGMLRNLYRLLSA</sequence>
<evidence type="ECO:0000256" key="4">
    <source>
        <dbReference type="ARBA" id="ARBA00022801"/>
    </source>
</evidence>
<dbReference type="InterPro" id="IPR000086">
    <property type="entry name" value="NUDIX_hydrolase_dom"/>
</dbReference>